<dbReference type="InterPro" id="IPR001466">
    <property type="entry name" value="Beta-lactam-related"/>
</dbReference>
<name>A0A540WZF3_9BACT</name>
<dbReference type="Proteomes" id="UP000315369">
    <property type="component" value="Unassembled WGS sequence"/>
</dbReference>
<evidence type="ECO:0000256" key="1">
    <source>
        <dbReference type="SAM" id="MobiDB-lite"/>
    </source>
</evidence>
<keyword evidence="4" id="KW-1185">Reference proteome</keyword>
<feature type="compositionally biased region" description="Low complexity" evidence="1">
    <location>
        <begin position="12"/>
        <end position="21"/>
    </location>
</feature>
<evidence type="ECO:0000259" key="2">
    <source>
        <dbReference type="Pfam" id="PF00144"/>
    </source>
</evidence>
<dbReference type="EMBL" id="VIFM01000070">
    <property type="protein sequence ID" value="TQF14375.1"/>
    <property type="molecule type" value="Genomic_DNA"/>
</dbReference>
<dbReference type="Gene3D" id="3.40.710.10">
    <property type="entry name" value="DD-peptidase/beta-lactamase superfamily"/>
    <property type="match status" value="1"/>
</dbReference>
<comment type="caution">
    <text evidence="3">The sequence shown here is derived from an EMBL/GenBank/DDBJ whole genome shotgun (WGS) entry which is preliminary data.</text>
</comment>
<proteinExistence type="predicted"/>
<dbReference type="RefSeq" id="WP_141643913.1">
    <property type="nucleotide sequence ID" value="NZ_VIFM01000070.1"/>
</dbReference>
<dbReference type="InterPro" id="IPR050789">
    <property type="entry name" value="Diverse_Enzym_Activities"/>
</dbReference>
<organism evidence="3 4">
    <name type="scientific">Myxococcus llanfairpwllgwyngyllgogerychwyrndrobwllllantysiliogogogochensis</name>
    <dbReference type="NCBI Taxonomy" id="2590453"/>
    <lineage>
        <taxon>Bacteria</taxon>
        <taxon>Pseudomonadati</taxon>
        <taxon>Myxococcota</taxon>
        <taxon>Myxococcia</taxon>
        <taxon>Myxococcales</taxon>
        <taxon>Cystobacterineae</taxon>
        <taxon>Myxococcaceae</taxon>
        <taxon>Myxococcus</taxon>
    </lineage>
</organism>
<dbReference type="Pfam" id="PF00144">
    <property type="entry name" value="Beta-lactamase"/>
    <property type="match status" value="1"/>
</dbReference>
<dbReference type="PANTHER" id="PTHR43283:SF3">
    <property type="entry name" value="BETA-LACTAMASE FAMILY PROTEIN (AFU_ORTHOLOGUE AFUA_5G07500)"/>
    <property type="match status" value="1"/>
</dbReference>
<reference evidence="3 4" key="1">
    <citation type="submission" date="2019-06" db="EMBL/GenBank/DDBJ databases">
        <authorList>
            <person name="Livingstone P."/>
            <person name="Whitworth D."/>
        </authorList>
    </citation>
    <scope>NUCLEOTIDE SEQUENCE [LARGE SCALE GENOMIC DNA]</scope>
    <source>
        <strain evidence="3 4">AM401</strain>
    </source>
</reference>
<dbReference type="InterPro" id="IPR012338">
    <property type="entry name" value="Beta-lactam/transpept-like"/>
</dbReference>
<evidence type="ECO:0000313" key="3">
    <source>
        <dbReference type="EMBL" id="TQF14375.1"/>
    </source>
</evidence>
<dbReference type="AlphaFoldDB" id="A0A540WZF3"/>
<accession>A0A540WZF3</accession>
<feature type="domain" description="Beta-lactamase-related" evidence="2">
    <location>
        <begin position="38"/>
        <end position="382"/>
    </location>
</feature>
<feature type="region of interest" description="Disordered" evidence="1">
    <location>
        <begin position="1"/>
        <end position="21"/>
    </location>
</feature>
<evidence type="ECO:0000313" key="4">
    <source>
        <dbReference type="Proteomes" id="UP000315369"/>
    </source>
</evidence>
<sequence>MSAPTSQKSPDAGAGPRGPAVAREPALAARVDAGIDWALAQKRIVGTVVMVARNGQEIYRRAAGFFDREAGTPMRDDALFRLASLTKQYVSVAAMALLEQGVLRLEDPVTRWIPSFRPKLEDGSEPVITVRHLMTHTAGLTYSIMESEDGPYHRANVSSGLDQPGLSMEENLRRIVSVPLSYVPGTRWGYSVATDVLGEVLARAADATLPQLVEQLVTGPLGLKDTGFHVVDTARLATPYGDGKPEPVRMGKEHWVSCVPSNVPFVPDRVFDARSFAAGGSSMVGTAEDFLKLLEALRTGGTPVLKSSTVEAFATESVGVEAATLAPGWGFGLGMGVLVDPGLARSPQPKGTWQWMGAYGHTWFVDPVNQLSVVALTNTAFEGMFGAFPKVVRDAVYGVTR</sequence>
<protein>
    <submittedName>
        <fullName evidence="3">Beta-lactamase family protein</fullName>
    </submittedName>
</protein>
<dbReference type="SUPFAM" id="SSF56601">
    <property type="entry name" value="beta-lactamase/transpeptidase-like"/>
    <property type="match status" value="1"/>
</dbReference>
<gene>
    <name evidence="3" type="ORF">FJV41_18940</name>
</gene>
<dbReference type="OrthoDB" id="5705574at2"/>
<dbReference type="PANTHER" id="PTHR43283">
    <property type="entry name" value="BETA-LACTAMASE-RELATED"/>
    <property type="match status" value="1"/>
</dbReference>